<comment type="caution">
    <text evidence="2">The sequence shown here is derived from an EMBL/GenBank/DDBJ whole genome shotgun (WGS) entry which is preliminary data.</text>
</comment>
<feature type="domain" description="Pyrrolo-quinoline quinone repeat" evidence="1">
    <location>
        <begin position="158"/>
        <end position="382"/>
    </location>
</feature>
<dbReference type="PROSITE" id="PS51318">
    <property type="entry name" value="TAT"/>
    <property type="match status" value="1"/>
</dbReference>
<dbReference type="PANTHER" id="PTHR34512:SF30">
    <property type="entry name" value="OUTER MEMBRANE PROTEIN ASSEMBLY FACTOR BAMB"/>
    <property type="match status" value="1"/>
</dbReference>
<evidence type="ECO:0000313" key="3">
    <source>
        <dbReference type="Proteomes" id="UP000196084"/>
    </source>
</evidence>
<gene>
    <name evidence="2" type="ORF">B2G88_00455</name>
</gene>
<dbReference type="InterPro" id="IPR006311">
    <property type="entry name" value="TAT_signal"/>
</dbReference>
<dbReference type="InterPro" id="IPR011047">
    <property type="entry name" value="Quinoprotein_ADH-like_sf"/>
</dbReference>
<name>A0A202EAQ8_9EURY</name>
<accession>A0A202EAQ8</accession>
<evidence type="ECO:0000313" key="2">
    <source>
        <dbReference type="EMBL" id="OVE85335.1"/>
    </source>
</evidence>
<dbReference type="AlphaFoldDB" id="A0A202EAQ8"/>
<dbReference type="RefSeq" id="WP_054862307.1">
    <property type="nucleotide sequence ID" value="NZ_MWPH01000001.1"/>
</dbReference>
<dbReference type="Proteomes" id="UP000196084">
    <property type="component" value="Unassembled WGS sequence"/>
</dbReference>
<dbReference type="Pfam" id="PF13360">
    <property type="entry name" value="PQQ_2"/>
    <property type="match status" value="1"/>
</dbReference>
<dbReference type="Gene3D" id="2.40.10.480">
    <property type="match status" value="1"/>
</dbReference>
<organism evidence="2 3">
    <name type="scientific">Natronolimnobius baerhuensis</name>
    <dbReference type="NCBI Taxonomy" id="253108"/>
    <lineage>
        <taxon>Archaea</taxon>
        <taxon>Methanobacteriati</taxon>
        <taxon>Methanobacteriota</taxon>
        <taxon>Stenosarchaea group</taxon>
        <taxon>Halobacteria</taxon>
        <taxon>Halobacteriales</taxon>
        <taxon>Natrialbaceae</taxon>
        <taxon>Natronolimnobius</taxon>
    </lineage>
</organism>
<dbReference type="InterPro" id="IPR002372">
    <property type="entry name" value="PQQ_rpt_dom"/>
</dbReference>
<dbReference type="PANTHER" id="PTHR34512">
    <property type="entry name" value="CELL SURFACE PROTEIN"/>
    <property type="match status" value="1"/>
</dbReference>
<reference evidence="2 3" key="1">
    <citation type="submission" date="2017-02" db="EMBL/GenBank/DDBJ databases">
        <title>Natronthermophilus aegyptiacus gen. nov.,sp. nov., an aerobic, extremely halophilic alkalithermophilic archaeon isolated from the athalassohaline Wadi An Natrun, Egypt.</title>
        <authorList>
            <person name="Zhao B."/>
        </authorList>
    </citation>
    <scope>NUCLEOTIDE SEQUENCE [LARGE SCALE GENOMIC DNA]</scope>
    <source>
        <strain evidence="2 3">CGMCC 1.3597</strain>
    </source>
</reference>
<dbReference type="EMBL" id="MWPH01000001">
    <property type="protein sequence ID" value="OVE85335.1"/>
    <property type="molecule type" value="Genomic_DNA"/>
</dbReference>
<keyword evidence="3" id="KW-1185">Reference proteome</keyword>
<dbReference type="SMART" id="SM00564">
    <property type="entry name" value="PQQ"/>
    <property type="match status" value="4"/>
</dbReference>
<dbReference type="OrthoDB" id="169171at2157"/>
<evidence type="ECO:0000259" key="1">
    <source>
        <dbReference type="Pfam" id="PF13360"/>
    </source>
</evidence>
<sequence length="424" mass="45647">MPSRRQVIASGGLTAAALAGAYRSFDGPVEPSSVATASVEWPMARADGAGSGYNPDASGPTDEAAIRWVEEIDGLRYPSSPILVGDTLFVVGRDRVAALERESGDVRFTRRGSYQSSPAPARASAYRSDTFAVAGEGGIYGLNAAGGYELFGRSIGVERWHAPDRKPNRRISAPPYRPPPVAIGDTIYAIVPETNRVVALEANSGRVDWSHEIGDERSSQPTRPVVSDETVYVASGPTTVVALERASGARRWSVELEYRDDELLYGSVLSATATSEGVLVPRRQAISLLDPADGSVRWEYVHEGSVLADPITGAAAVADGRVFVTDGETALHALDLETGEREWRYEYGLQVNPVVADGVVYLSYDWLDELLAIDAETGDQRWRYEFGFDRTVGYSSPIVGDGVVYVAGPNRVIALEEATEGEDE</sequence>
<dbReference type="SUPFAM" id="SSF50998">
    <property type="entry name" value="Quinoprotein alcohol dehydrogenase-like"/>
    <property type="match status" value="1"/>
</dbReference>
<protein>
    <recommendedName>
        <fullName evidence="1">Pyrrolo-quinoline quinone repeat domain-containing protein</fullName>
    </recommendedName>
</protein>
<proteinExistence type="predicted"/>
<dbReference type="Gene3D" id="2.130.10.10">
    <property type="entry name" value="YVTN repeat-like/Quinoprotein amine dehydrogenase"/>
    <property type="match status" value="2"/>
</dbReference>
<dbReference type="InterPro" id="IPR018391">
    <property type="entry name" value="PQQ_b-propeller_rpt"/>
</dbReference>
<dbReference type="InterPro" id="IPR015943">
    <property type="entry name" value="WD40/YVTN_repeat-like_dom_sf"/>
</dbReference>